<protein>
    <submittedName>
        <fullName evidence="2">Uncharacterized protein</fullName>
    </submittedName>
</protein>
<dbReference type="AlphaFoldDB" id="A0A8H4LU45"/>
<keyword evidence="3" id="KW-1185">Reference proteome</keyword>
<name>A0A8H4LU45_9HYPO</name>
<sequence length="231" mass="25147">MLTKQIILAAVLAPARGSAVTQGTCTTDQIAVRVGSPGVIGGSCHPRGIWTLGSSETIPPCISVQMISSACEDLTGALTAKDQPDKMNDYRACLFGDGSSYEQDTYGCLVCKLKHQIHSTGENTFWKAHWKTGIAAFKNANPLNNSLWDVVIEPIDWRSYPSDSKEERDREFAVNEYYPNAPVQNIGNMTPRALRARAEPATDGHIRDIGVTFHVRENSTIGISVNGNPQV</sequence>
<feature type="chain" id="PRO_5034950014" evidence="1">
    <location>
        <begin position="18"/>
        <end position="231"/>
    </location>
</feature>
<dbReference type="EMBL" id="JAAVMX010000008">
    <property type="protein sequence ID" value="KAF4505624.1"/>
    <property type="molecule type" value="Genomic_DNA"/>
</dbReference>
<feature type="signal peptide" evidence="1">
    <location>
        <begin position="1"/>
        <end position="17"/>
    </location>
</feature>
<organism evidence="2 3">
    <name type="scientific">Ophiocordyceps sinensis</name>
    <dbReference type="NCBI Taxonomy" id="72228"/>
    <lineage>
        <taxon>Eukaryota</taxon>
        <taxon>Fungi</taxon>
        <taxon>Dikarya</taxon>
        <taxon>Ascomycota</taxon>
        <taxon>Pezizomycotina</taxon>
        <taxon>Sordariomycetes</taxon>
        <taxon>Hypocreomycetidae</taxon>
        <taxon>Hypocreales</taxon>
        <taxon>Ophiocordycipitaceae</taxon>
        <taxon>Ophiocordyceps</taxon>
    </lineage>
</organism>
<accession>A0A8H4LU45</accession>
<dbReference type="Proteomes" id="UP000557566">
    <property type="component" value="Unassembled WGS sequence"/>
</dbReference>
<comment type="caution">
    <text evidence="2">The sequence shown here is derived from an EMBL/GenBank/DDBJ whole genome shotgun (WGS) entry which is preliminary data.</text>
</comment>
<gene>
    <name evidence="2" type="ORF">G6O67_007551</name>
</gene>
<evidence type="ECO:0000313" key="3">
    <source>
        <dbReference type="Proteomes" id="UP000557566"/>
    </source>
</evidence>
<evidence type="ECO:0000256" key="1">
    <source>
        <dbReference type="SAM" id="SignalP"/>
    </source>
</evidence>
<evidence type="ECO:0000313" key="2">
    <source>
        <dbReference type="EMBL" id="KAF4505624.1"/>
    </source>
</evidence>
<keyword evidence="1" id="KW-0732">Signal</keyword>
<dbReference type="OrthoDB" id="4928176at2759"/>
<reference evidence="2 3" key="1">
    <citation type="journal article" date="2020" name="Genome Biol. Evol.">
        <title>A new high-quality draft genome assembly of the Chinese cordyceps Ophiocordyceps sinensis.</title>
        <authorList>
            <person name="Shu R."/>
            <person name="Zhang J."/>
            <person name="Meng Q."/>
            <person name="Zhang H."/>
            <person name="Zhou G."/>
            <person name="Li M."/>
            <person name="Wu P."/>
            <person name="Zhao Y."/>
            <person name="Chen C."/>
            <person name="Qin Q."/>
        </authorList>
    </citation>
    <scope>NUCLEOTIDE SEQUENCE [LARGE SCALE GENOMIC DNA]</scope>
    <source>
        <strain evidence="2 3">IOZ07</strain>
    </source>
</reference>
<proteinExistence type="predicted"/>